<reference evidence="1" key="1">
    <citation type="submission" date="2021-02" db="EMBL/GenBank/DDBJ databases">
        <authorList>
            <person name="Nowell W R."/>
        </authorList>
    </citation>
    <scope>NUCLEOTIDE SEQUENCE</scope>
</reference>
<organism evidence="1 2">
    <name type="scientific">Rotaria magnacalcarata</name>
    <dbReference type="NCBI Taxonomy" id="392030"/>
    <lineage>
        <taxon>Eukaryota</taxon>
        <taxon>Metazoa</taxon>
        <taxon>Spiralia</taxon>
        <taxon>Gnathifera</taxon>
        <taxon>Rotifera</taxon>
        <taxon>Eurotatoria</taxon>
        <taxon>Bdelloidea</taxon>
        <taxon>Philodinida</taxon>
        <taxon>Philodinidae</taxon>
        <taxon>Rotaria</taxon>
    </lineage>
</organism>
<dbReference type="EMBL" id="CAJNRE010001605">
    <property type="protein sequence ID" value="CAF1947223.1"/>
    <property type="molecule type" value="Genomic_DNA"/>
</dbReference>
<dbReference type="AlphaFoldDB" id="A0A816M4P2"/>
<gene>
    <name evidence="1" type="ORF">MBJ925_LOCUS5726</name>
</gene>
<protein>
    <submittedName>
        <fullName evidence="1">Uncharacterized protein</fullName>
    </submittedName>
</protein>
<accession>A0A816M4P2</accession>
<dbReference type="Proteomes" id="UP000663824">
    <property type="component" value="Unassembled WGS sequence"/>
</dbReference>
<evidence type="ECO:0000313" key="1">
    <source>
        <dbReference type="EMBL" id="CAF1947223.1"/>
    </source>
</evidence>
<proteinExistence type="predicted"/>
<sequence length="194" mass="23020">MKEHLYVVYKYRQIESICKRLIKATRACDHDSFPMSFLPQRCTPDTASNEQNLDQLLATYMYSVIFKDIMLEIDDEAAKAMDTLSEYERKRPVWWYTKPIFMYGVLNRALRMLDMEVVTKLGFFIRHLHIQLEKLHQEQSANFHEVFIVYRGQWLSQPDFQNLIDSKGGLLSFNNFLSTNKTPFTYFVSLFESV</sequence>
<dbReference type="SUPFAM" id="SSF56399">
    <property type="entry name" value="ADP-ribosylation"/>
    <property type="match status" value="1"/>
</dbReference>
<evidence type="ECO:0000313" key="2">
    <source>
        <dbReference type="Proteomes" id="UP000663824"/>
    </source>
</evidence>
<name>A0A816M4P2_9BILA</name>
<comment type="caution">
    <text evidence="1">The sequence shown here is derived from an EMBL/GenBank/DDBJ whole genome shotgun (WGS) entry which is preliminary data.</text>
</comment>